<evidence type="ECO:0000256" key="1">
    <source>
        <dbReference type="SAM" id="MobiDB-lite"/>
    </source>
</evidence>
<dbReference type="PANTHER" id="PTHR12774:SF2">
    <property type="entry name" value="PEROXISOMAL BIOGENESIS FACTOR 19"/>
    <property type="match status" value="1"/>
</dbReference>
<protein>
    <submittedName>
        <fullName evidence="2">Peroxisome chaperone and import receptor</fullName>
    </submittedName>
</protein>
<keyword evidence="3" id="KW-1185">Reference proteome</keyword>
<dbReference type="Pfam" id="PF04614">
    <property type="entry name" value="Pex19"/>
    <property type="match status" value="1"/>
</dbReference>
<reference evidence="2 3" key="1">
    <citation type="submission" date="2023-04" db="EMBL/GenBank/DDBJ databases">
        <title>Genome of Basidiobolus ranarum AG-B5.</title>
        <authorList>
            <person name="Stajich J.E."/>
            <person name="Carter-House D."/>
            <person name="Gryganskyi A."/>
        </authorList>
    </citation>
    <scope>NUCLEOTIDE SEQUENCE [LARGE SCALE GENOMIC DNA]</scope>
    <source>
        <strain evidence="2 3">AG-B5</strain>
    </source>
</reference>
<keyword evidence="2" id="KW-0675">Receptor</keyword>
<dbReference type="Gene3D" id="1.20.120.900">
    <property type="entry name" value="Pex19, mPTS binding domain"/>
    <property type="match status" value="1"/>
</dbReference>
<feature type="region of interest" description="Disordered" evidence="1">
    <location>
        <begin position="27"/>
        <end position="49"/>
    </location>
</feature>
<organism evidence="2 3">
    <name type="scientific">Basidiobolus ranarum</name>
    <dbReference type="NCBI Taxonomy" id="34480"/>
    <lineage>
        <taxon>Eukaryota</taxon>
        <taxon>Fungi</taxon>
        <taxon>Fungi incertae sedis</taxon>
        <taxon>Zoopagomycota</taxon>
        <taxon>Entomophthoromycotina</taxon>
        <taxon>Basidiobolomycetes</taxon>
        <taxon>Basidiobolales</taxon>
        <taxon>Basidiobolaceae</taxon>
        <taxon>Basidiobolus</taxon>
    </lineage>
</organism>
<dbReference type="InterPro" id="IPR038322">
    <property type="entry name" value="Pex19_C_sf"/>
</dbReference>
<comment type="caution">
    <text evidence="2">The sequence shown here is derived from an EMBL/GenBank/DDBJ whole genome shotgun (WGS) entry which is preliminary data.</text>
</comment>
<dbReference type="PANTHER" id="PTHR12774">
    <property type="entry name" value="PEROXISOMAL BIOGENESIS FACTOR 19"/>
    <property type="match status" value="1"/>
</dbReference>
<name>A0ABR2VRH3_9FUNG</name>
<evidence type="ECO:0000313" key="2">
    <source>
        <dbReference type="EMBL" id="KAK9695489.1"/>
    </source>
</evidence>
<dbReference type="InterPro" id="IPR006708">
    <property type="entry name" value="Pex19"/>
</dbReference>
<proteinExistence type="predicted"/>
<evidence type="ECO:0000313" key="3">
    <source>
        <dbReference type="Proteomes" id="UP001479436"/>
    </source>
</evidence>
<dbReference type="Proteomes" id="UP001479436">
    <property type="component" value="Unassembled WGS sequence"/>
</dbReference>
<feature type="compositionally biased region" description="Basic and acidic residues" evidence="1">
    <location>
        <begin position="105"/>
        <end position="118"/>
    </location>
</feature>
<dbReference type="EMBL" id="JASJQH010008071">
    <property type="protein sequence ID" value="KAK9695489.1"/>
    <property type="molecule type" value="Genomic_DNA"/>
</dbReference>
<sequence>MTKNENQVTVEDDPELDDLLDGALDEFTKPVEQPQPIKQEAKLEEAGGKSEFDALFEDEFAKQLAEGMEEFMKEMEGEESFKQTFEQLLGSFDKPDLSQMPTAPKQKDTMDEKLKNKEVPVSNAPVSFQEKVEQTMNKLRDSSEQVEAEVSEDSSDAMLAEMMKQMENLTGSGEFDNVVEGMMGQLLTKDVLYEPMKELASKYPKWLEDNKDSLPPSDYKRYEAQYDYVAQIVAHFETESKDKSKGKSVMELMQGMQECGQPPADILKELAPDMALGPDGLPKMPDMDQCNIM</sequence>
<feature type="compositionally biased region" description="Basic and acidic residues" evidence="1">
    <location>
        <begin position="130"/>
        <end position="143"/>
    </location>
</feature>
<gene>
    <name evidence="2" type="primary">PEX19</name>
    <name evidence="2" type="ORF">K7432_012939</name>
</gene>
<accession>A0ABR2VRH3</accession>
<feature type="region of interest" description="Disordered" evidence="1">
    <location>
        <begin position="92"/>
        <end position="150"/>
    </location>
</feature>
<feature type="compositionally biased region" description="Basic and acidic residues" evidence="1">
    <location>
        <begin position="39"/>
        <end position="49"/>
    </location>
</feature>